<dbReference type="SMART" id="SM00448">
    <property type="entry name" value="REC"/>
    <property type="match status" value="1"/>
</dbReference>
<evidence type="ECO:0000256" key="4">
    <source>
        <dbReference type="SAM" id="Phobius"/>
    </source>
</evidence>
<keyword evidence="4" id="KW-0812">Transmembrane</keyword>
<evidence type="ECO:0000313" key="6">
    <source>
        <dbReference type="EMBL" id="QKN23513.1"/>
    </source>
</evidence>
<reference evidence="8 9" key="1">
    <citation type="submission" date="2019-11" db="EMBL/GenBank/DDBJ databases">
        <authorList>
            <person name="Ren C."/>
            <person name="Wang H."/>
            <person name="Xu Y."/>
        </authorList>
    </citation>
    <scope>NUCLEOTIDE SEQUENCE [LARGE SCALE GENOMIC DNA]</scope>
    <source>
        <strain evidence="9">JNU-WLY1368</strain>
        <strain evidence="6 8">LBM 19010</strain>
    </source>
</reference>
<accession>A0A859DTJ2</accession>
<evidence type="ECO:0000259" key="5">
    <source>
        <dbReference type="PROSITE" id="PS50110"/>
    </source>
</evidence>
<evidence type="ECO:0000313" key="9">
    <source>
        <dbReference type="Proteomes" id="UP000509623"/>
    </source>
</evidence>
<evidence type="ECO:0000313" key="8">
    <source>
        <dbReference type="Proteomes" id="UP000501316"/>
    </source>
</evidence>
<protein>
    <recommendedName>
        <fullName evidence="1">Stage 0 sporulation protein A homolog</fullName>
    </recommendedName>
</protein>
<evidence type="ECO:0000256" key="3">
    <source>
        <dbReference type="PROSITE-ProRule" id="PRU00169"/>
    </source>
</evidence>
<dbReference type="EMBL" id="CP046161">
    <property type="protein sequence ID" value="QKO29809.1"/>
    <property type="molecule type" value="Genomic_DNA"/>
</dbReference>
<dbReference type="Gene3D" id="3.40.50.2300">
    <property type="match status" value="1"/>
</dbReference>
<keyword evidence="4" id="KW-1133">Transmembrane helix</keyword>
<dbReference type="InterPro" id="IPR001789">
    <property type="entry name" value="Sig_transdc_resp-reg_receiver"/>
</dbReference>
<feature type="transmembrane region" description="Helical" evidence="4">
    <location>
        <begin position="12"/>
        <end position="32"/>
    </location>
</feature>
<name>A0A859DTJ2_9FIRM</name>
<feature type="modified residue" description="4-aspartylphosphate" evidence="3">
    <location>
        <position position="95"/>
    </location>
</feature>
<dbReference type="InterPro" id="IPR011006">
    <property type="entry name" value="CheY-like_superfamily"/>
</dbReference>
<dbReference type="SUPFAM" id="SSF52172">
    <property type="entry name" value="CheY-like"/>
    <property type="match status" value="1"/>
</dbReference>
<dbReference type="Proteomes" id="UP000501316">
    <property type="component" value="Chromosome"/>
</dbReference>
<feature type="domain" description="Response regulatory" evidence="5">
    <location>
        <begin position="42"/>
        <end position="157"/>
    </location>
</feature>
<organism evidence="6 8">
    <name type="scientific">Caproicibacterium lactatifermentans</name>
    <dbReference type="NCBI Taxonomy" id="2666138"/>
    <lineage>
        <taxon>Bacteria</taxon>
        <taxon>Bacillati</taxon>
        <taxon>Bacillota</taxon>
        <taxon>Clostridia</taxon>
        <taxon>Eubacteriales</taxon>
        <taxon>Oscillospiraceae</taxon>
        <taxon>Caproicibacterium</taxon>
    </lineage>
</organism>
<reference evidence="7" key="2">
    <citation type="journal article" date="2021" name="Appl. Environ. Microbiol.">
        <title>Adaptability of a Caproate-Producing Bacterium Contributes to Its Dominance in an Anaerobic Fermentation System.</title>
        <authorList>
            <person name="Wang H."/>
            <person name="Gu Y."/>
            <person name="Zhou W."/>
            <person name="Zhao D."/>
            <person name="Qiao Z."/>
            <person name="Zheng J."/>
            <person name="Gao J."/>
            <person name="Chen X."/>
            <person name="Ren C."/>
            <person name="Xu Y."/>
        </authorList>
    </citation>
    <scope>NUCLEOTIDE SEQUENCE</scope>
    <source>
        <strain evidence="7">JNU-WLY1368</strain>
    </source>
</reference>
<keyword evidence="4" id="KW-0472">Membrane</keyword>
<evidence type="ECO:0000256" key="1">
    <source>
        <dbReference type="ARBA" id="ARBA00018672"/>
    </source>
</evidence>
<reference evidence="7" key="3">
    <citation type="journal article" date="2022" name="Int. J. Syst. Evol. Microbiol.">
        <title>Caproicibacterium lactatifermentans sp. nov., isolated from pit clay used for the production of Chinese strong aroma-type liquor.</title>
        <authorList>
            <person name="Wang H."/>
            <person name="Gu Y."/>
            <person name="Zhao D."/>
            <person name="Qiao Z."/>
            <person name="Zheng J."/>
            <person name="Gao J."/>
            <person name="Ren C."/>
            <person name="Xu Y."/>
        </authorList>
    </citation>
    <scope>NUCLEOTIDE SEQUENCE</scope>
    <source>
        <strain evidence="7">JNU-WLY1368</strain>
    </source>
</reference>
<proteinExistence type="predicted"/>
<dbReference type="EMBL" id="CP046051">
    <property type="protein sequence ID" value="QKN23513.1"/>
    <property type="molecule type" value="Genomic_DNA"/>
</dbReference>
<dbReference type="AlphaFoldDB" id="A0A859DTJ2"/>
<evidence type="ECO:0000313" key="7">
    <source>
        <dbReference type="EMBL" id="QKO29809.1"/>
    </source>
</evidence>
<gene>
    <name evidence="6" type="ORF">GJQ69_02835</name>
    <name evidence="7" type="ORF">GKP14_01535</name>
</gene>
<sequence length="232" mass="26876">MNDFRKHFPVFIPYILQIAFIVQFMLKLYKVVSGVDKDKIMRLAICDDELPMRQQLQKRTETFMAERQIPYTLDTFASAEKLLTSEKIYNIVLMDVRFTGMDGMQAAMALKARCMDTLIIFISSFVQYAPLGYQSTIRYILKSQLDVYFAESLDAAISQIHLQSDTVEVCYGKKSSQIPLSQILYLESANRMIQLHLEADSKEMFPLKCYGKLEEYEMILQKRTFCIATKAT</sequence>
<dbReference type="KEGG" id="clf:GJQ69_02835"/>
<evidence type="ECO:0000256" key="2">
    <source>
        <dbReference type="ARBA" id="ARBA00024867"/>
    </source>
</evidence>
<dbReference type="Proteomes" id="UP000509623">
    <property type="component" value="Chromosome"/>
</dbReference>
<keyword evidence="3" id="KW-0597">Phosphoprotein</keyword>
<dbReference type="Gene3D" id="2.40.50.1020">
    <property type="entry name" value="LytTr DNA-binding domain"/>
    <property type="match status" value="1"/>
</dbReference>
<dbReference type="GO" id="GO:0000160">
    <property type="term" value="P:phosphorelay signal transduction system"/>
    <property type="evidence" value="ECO:0007669"/>
    <property type="project" value="InterPro"/>
</dbReference>
<keyword evidence="9" id="KW-1185">Reference proteome</keyword>
<dbReference type="PROSITE" id="PS50110">
    <property type="entry name" value="RESPONSE_REGULATORY"/>
    <property type="match status" value="1"/>
</dbReference>
<comment type="function">
    <text evidence="2">May play the central regulatory role in sporulation. It may be an element of the effector pathway responsible for the activation of sporulation genes in response to nutritional stress. Spo0A may act in concert with spo0H (a sigma factor) to control the expression of some genes that are critical to the sporulation process.</text>
</comment>